<comment type="caution">
    <text evidence="6">The sequence shown here is derived from an EMBL/GenBank/DDBJ whole genome shotgun (WGS) entry which is preliminary data.</text>
</comment>
<evidence type="ECO:0000256" key="1">
    <source>
        <dbReference type="ARBA" id="ARBA00009881"/>
    </source>
</evidence>
<proteinExistence type="inferred from homology"/>
<evidence type="ECO:0000256" key="2">
    <source>
        <dbReference type="ARBA" id="ARBA00022630"/>
    </source>
</evidence>
<sequence>MPLPSSFLGRFSVPVIAAPMFLISGPELVIACCRAGVAGTFPALNTRTTEEFGAWLSEIGSALAPAAEEAPAPYGVNLILHPSNTRLDADLAVLVAHRVPFVITSLGHPGQVIEAVHGYGGVVFSDAIHAKHARKAIDADVDGLIAVGSGAGGHAGTQSLFSLARELRSFWDGPLVLGGAISDGQGVRAAEVLGADLAYLGSRFIATQECRAVPAFKQMVLDASAADIVYTDLVSGTHANMLLKSLQQAYGADWQREAGQRRADGPKAWRDVWSAGHGVATIGDVPSAAALIARLRTEYLAASALPLAAALRTPQAA</sequence>
<name>A0ABT9SAS1_9BURK</name>
<dbReference type="EMBL" id="JAUSRO010000010">
    <property type="protein sequence ID" value="MDP9901009.1"/>
    <property type="molecule type" value="Genomic_DNA"/>
</dbReference>
<evidence type="ECO:0000313" key="6">
    <source>
        <dbReference type="EMBL" id="MDP9901009.1"/>
    </source>
</evidence>
<dbReference type="InterPro" id="IPR013785">
    <property type="entry name" value="Aldolase_TIM"/>
</dbReference>
<keyword evidence="2" id="KW-0285">Flavoprotein</keyword>
<dbReference type="CDD" id="cd04730">
    <property type="entry name" value="NPD_like"/>
    <property type="match status" value="1"/>
</dbReference>
<evidence type="ECO:0000256" key="5">
    <source>
        <dbReference type="ARBA" id="ARBA00023033"/>
    </source>
</evidence>
<organism evidence="6 7">
    <name type="scientific">Variovorax ginsengisoli</name>
    <dbReference type="NCBI Taxonomy" id="363844"/>
    <lineage>
        <taxon>Bacteria</taxon>
        <taxon>Pseudomonadati</taxon>
        <taxon>Pseudomonadota</taxon>
        <taxon>Betaproteobacteria</taxon>
        <taxon>Burkholderiales</taxon>
        <taxon>Comamonadaceae</taxon>
        <taxon>Variovorax</taxon>
    </lineage>
</organism>
<dbReference type="GO" id="GO:0018580">
    <property type="term" value="F:nitronate monooxygenase activity"/>
    <property type="evidence" value="ECO:0007669"/>
    <property type="project" value="UniProtKB-EC"/>
</dbReference>
<gene>
    <name evidence="6" type="ORF">J2W36_003275</name>
</gene>
<accession>A0ABT9SAS1</accession>
<dbReference type="Proteomes" id="UP001226867">
    <property type="component" value="Unassembled WGS sequence"/>
</dbReference>
<evidence type="ECO:0000256" key="4">
    <source>
        <dbReference type="ARBA" id="ARBA00023002"/>
    </source>
</evidence>
<dbReference type="InterPro" id="IPR004136">
    <property type="entry name" value="NMO"/>
</dbReference>
<keyword evidence="7" id="KW-1185">Reference proteome</keyword>
<comment type="similarity">
    <text evidence="1">Belongs to the nitronate monooxygenase family. NMO class I subfamily.</text>
</comment>
<dbReference type="PANTHER" id="PTHR42747">
    <property type="entry name" value="NITRONATE MONOOXYGENASE-RELATED"/>
    <property type="match status" value="1"/>
</dbReference>
<keyword evidence="5 6" id="KW-0503">Monooxygenase</keyword>
<keyword evidence="3" id="KW-0288">FMN</keyword>
<dbReference type="SUPFAM" id="SSF51412">
    <property type="entry name" value="Inosine monophosphate dehydrogenase (IMPDH)"/>
    <property type="match status" value="1"/>
</dbReference>
<reference evidence="6 7" key="1">
    <citation type="submission" date="2023-07" db="EMBL/GenBank/DDBJ databases">
        <title>Sorghum-associated microbial communities from plants grown in Nebraska, USA.</title>
        <authorList>
            <person name="Schachtman D."/>
        </authorList>
    </citation>
    <scope>NUCLEOTIDE SEQUENCE [LARGE SCALE GENOMIC DNA]</scope>
    <source>
        <strain evidence="6 7">DS1607</strain>
    </source>
</reference>
<dbReference type="RefSeq" id="WP_307690798.1">
    <property type="nucleotide sequence ID" value="NZ_JAUSRO010000010.1"/>
</dbReference>
<protein>
    <submittedName>
        <fullName evidence="6">Nitronate monooxygenase</fullName>
        <ecNumber evidence="6">1.13.12.16</ecNumber>
    </submittedName>
</protein>
<dbReference type="PANTHER" id="PTHR42747:SF4">
    <property type="entry name" value="BLR1330 PROTEIN"/>
    <property type="match status" value="1"/>
</dbReference>
<evidence type="ECO:0000256" key="3">
    <source>
        <dbReference type="ARBA" id="ARBA00022643"/>
    </source>
</evidence>
<dbReference type="EC" id="1.13.12.16" evidence="6"/>
<evidence type="ECO:0000313" key="7">
    <source>
        <dbReference type="Proteomes" id="UP001226867"/>
    </source>
</evidence>
<dbReference type="Gene3D" id="3.20.20.70">
    <property type="entry name" value="Aldolase class I"/>
    <property type="match status" value="1"/>
</dbReference>
<dbReference type="Pfam" id="PF03060">
    <property type="entry name" value="NMO"/>
    <property type="match status" value="1"/>
</dbReference>
<keyword evidence="4 6" id="KW-0560">Oxidoreductase</keyword>